<dbReference type="Gene3D" id="2.30.30.60">
    <property type="match status" value="1"/>
</dbReference>
<dbReference type="AlphaFoldDB" id="A0A1W1CWC7"/>
<comment type="subcellular location">
    <subcellularLocation>
        <location evidence="1">Cell membrane</location>
        <topology evidence="1">Multi-pass membrane protein</topology>
    </subcellularLocation>
</comment>
<sequence>MIRSFFLLFVLFFSLQANAKVKYSEFIDTQLQLTMKMSDANLTQEEIAKLVEKQDRLYEKTLYKVMAQKQSYINDVKDYSSEIFSLKKIIAINKRAGNFYAVKRDEAQIDAYLIAKNINLLVRNVLLSLDAPNIEAFETKLNEYTTLNQKQLSKIIKHDYKGYMNIPGTASVIVALRENVKEFYALQEVNNDVIAYLYKFEKRMYSLNKFSKYHLVNVVIMLSSLSGVHAIDSLLMPLGLNVVKIIIIVFLSLIIFFIRKLFYFIFEKYLHNSSYLQEYSQDILHRTSKTIDAVIVVININMVAYVYNNFSSSREISDFFNIVYTILVTYFVYIVINTVALVNLEKFTKDASSVKAELINVGIKIINFFIFLIGFLFILYFAGVNLTALLSGLGIGGFAVAFAAKDTISNFFGTLAILASDAFSQGDWVEINGKEGTVVEIGLRLTTLRTFDNALIAIPNGTFASADIKNWNKRKLGRRIKMKLGVKYDSKRQDINNAIKEIRQMLIDHPDIATKDTKYEHIARRHGKVAKLVSEDDLEGVKRTLLVYLDEFADSSINILVYCFSKSVEWEEWLRTKQDVMEKIMEIFEKNNLEFAFPSLSIYDESKGFK</sequence>
<evidence type="ECO:0000256" key="7">
    <source>
        <dbReference type="SAM" id="Phobius"/>
    </source>
</evidence>
<dbReference type="GO" id="GO:0055085">
    <property type="term" value="P:transmembrane transport"/>
    <property type="evidence" value="ECO:0007669"/>
    <property type="project" value="InterPro"/>
</dbReference>
<dbReference type="Gene3D" id="3.30.70.100">
    <property type="match status" value="1"/>
</dbReference>
<feature type="domain" description="Mechanosensitive ion channel transmembrane helices 2/3" evidence="10">
    <location>
        <begin position="364"/>
        <end position="405"/>
    </location>
</feature>
<reference evidence="11" key="1">
    <citation type="submission" date="2016-10" db="EMBL/GenBank/DDBJ databases">
        <authorList>
            <person name="de Groot N.N."/>
        </authorList>
    </citation>
    <scope>NUCLEOTIDE SEQUENCE</scope>
</reference>
<evidence type="ECO:0000256" key="4">
    <source>
        <dbReference type="ARBA" id="ARBA00022692"/>
    </source>
</evidence>
<dbReference type="InterPro" id="IPR010920">
    <property type="entry name" value="LSM_dom_sf"/>
</dbReference>
<gene>
    <name evidence="11" type="ORF">MNB_SM-6-291</name>
</gene>
<keyword evidence="6 7" id="KW-0472">Membrane</keyword>
<keyword evidence="3" id="KW-1003">Cell membrane</keyword>
<dbReference type="InterPro" id="IPR049278">
    <property type="entry name" value="MS_channel_C"/>
</dbReference>
<feature type="transmembrane region" description="Helical" evidence="7">
    <location>
        <begin position="234"/>
        <end position="258"/>
    </location>
</feature>
<evidence type="ECO:0000256" key="2">
    <source>
        <dbReference type="ARBA" id="ARBA00008017"/>
    </source>
</evidence>
<proteinExistence type="inferred from homology"/>
<keyword evidence="5 7" id="KW-1133">Transmembrane helix</keyword>
<dbReference type="InterPro" id="IPR045042">
    <property type="entry name" value="YnaI-like"/>
</dbReference>
<dbReference type="InterPro" id="IPR011066">
    <property type="entry name" value="MscS_channel_C_sf"/>
</dbReference>
<dbReference type="Pfam" id="PF21082">
    <property type="entry name" value="MS_channel_3rd"/>
    <property type="match status" value="1"/>
</dbReference>
<feature type="domain" description="Mechanosensitive ion channel MscS" evidence="8">
    <location>
        <begin position="406"/>
        <end position="473"/>
    </location>
</feature>
<evidence type="ECO:0000256" key="3">
    <source>
        <dbReference type="ARBA" id="ARBA00022475"/>
    </source>
</evidence>
<dbReference type="Pfam" id="PF21088">
    <property type="entry name" value="MS_channel_1st"/>
    <property type="match status" value="1"/>
</dbReference>
<evidence type="ECO:0000256" key="5">
    <source>
        <dbReference type="ARBA" id="ARBA00022989"/>
    </source>
</evidence>
<dbReference type="Pfam" id="PF00924">
    <property type="entry name" value="MS_channel_2nd"/>
    <property type="match status" value="1"/>
</dbReference>
<dbReference type="PROSITE" id="PS01246">
    <property type="entry name" value="UPF0003"/>
    <property type="match status" value="1"/>
</dbReference>
<feature type="transmembrane region" description="Helical" evidence="7">
    <location>
        <begin position="365"/>
        <end position="382"/>
    </location>
</feature>
<dbReference type="InterPro" id="IPR011014">
    <property type="entry name" value="MscS_channel_TM-2"/>
</dbReference>
<feature type="domain" description="Mechanosensitive ion channel MscS C-terminal" evidence="9">
    <location>
        <begin position="480"/>
        <end position="595"/>
    </location>
</feature>
<evidence type="ECO:0000259" key="8">
    <source>
        <dbReference type="Pfam" id="PF00924"/>
    </source>
</evidence>
<feature type="transmembrane region" description="Helical" evidence="7">
    <location>
        <begin position="290"/>
        <end position="307"/>
    </location>
</feature>
<protein>
    <submittedName>
        <fullName evidence="11">Small-conductance mechanosensitive channel</fullName>
    </submittedName>
</protein>
<feature type="transmembrane region" description="Helical" evidence="7">
    <location>
        <begin position="319"/>
        <end position="344"/>
    </location>
</feature>
<evidence type="ECO:0000259" key="9">
    <source>
        <dbReference type="Pfam" id="PF21082"/>
    </source>
</evidence>
<organism evidence="11">
    <name type="scientific">hydrothermal vent metagenome</name>
    <dbReference type="NCBI Taxonomy" id="652676"/>
    <lineage>
        <taxon>unclassified sequences</taxon>
        <taxon>metagenomes</taxon>
        <taxon>ecological metagenomes</taxon>
    </lineage>
</organism>
<evidence type="ECO:0000256" key="6">
    <source>
        <dbReference type="ARBA" id="ARBA00023136"/>
    </source>
</evidence>
<dbReference type="InterPro" id="IPR006685">
    <property type="entry name" value="MscS_channel_2nd"/>
</dbReference>
<comment type="similarity">
    <text evidence="2">Belongs to the MscS (TC 1.A.23) family.</text>
</comment>
<dbReference type="GO" id="GO:0005886">
    <property type="term" value="C:plasma membrane"/>
    <property type="evidence" value="ECO:0007669"/>
    <property type="project" value="UniProtKB-SubCell"/>
</dbReference>
<dbReference type="Gene3D" id="1.10.287.1260">
    <property type="match status" value="1"/>
</dbReference>
<dbReference type="PANTHER" id="PTHR43634">
    <property type="entry name" value="OW CONDUCTANCE MECHANOSENSITIVE CHANNEL"/>
    <property type="match status" value="1"/>
</dbReference>
<evidence type="ECO:0000313" key="11">
    <source>
        <dbReference type="EMBL" id="SFV69951.1"/>
    </source>
</evidence>
<dbReference type="PANTHER" id="PTHR43634:SF2">
    <property type="entry name" value="LOW CONDUCTANCE MECHANOSENSITIVE CHANNEL YNAI"/>
    <property type="match status" value="1"/>
</dbReference>
<keyword evidence="4 7" id="KW-0812">Transmembrane</keyword>
<dbReference type="InterPro" id="IPR023408">
    <property type="entry name" value="MscS_beta-dom_sf"/>
</dbReference>
<evidence type="ECO:0000256" key="1">
    <source>
        <dbReference type="ARBA" id="ARBA00004651"/>
    </source>
</evidence>
<dbReference type="InterPro" id="IPR049142">
    <property type="entry name" value="MS_channel_1st"/>
</dbReference>
<dbReference type="SUPFAM" id="SSF50182">
    <property type="entry name" value="Sm-like ribonucleoproteins"/>
    <property type="match status" value="1"/>
</dbReference>
<evidence type="ECO:0000259" key="10">
    <source>
        <dbReference type="Pfam" id="PF21088"/>
    </source>
</evidence>
<dbReference type="EMBL" id="FPHK01000138">
    <property type="protein sequence ID" value="SFV69951.1"/>
    <property type="molecule type" value="Genomic_DNA"/>
</dbReference>
<dbReference type="SUPFAM" id="SSF82861">
    <property type="entry name" value="Mechanosensitive channel protein MscS (YggB), transmembrane region"/>
    <property type="match status" value="1"/>
</dbReference>
<accession>A0A1W1CWC7</accession>
<dbReference type="SUPFAM" id="SSF82689">
    <property type="entry name" value="Mechanosensitive channel protein MscS (YggB), C-terminal domain"/>
    <property type="match status" value="1"/>
</dbReference>
<dbReference type="InterPro" id="IPR006686">
    <property type="entry name" value="MscS_channel_CS"/>
</dbReference>
<name>A0A1W1CWC7_9ZZZZ</name>